<organism evidence="1 2">
    <name type="scientific">Candidozyma auris</name>
    <name type="common">Yeast</name>
    <name type="synonym">Candida auris</name>
    <dbReference type="NCBI Taxonomy" id="498019"/>
    <lineage>
        <taxon>Eukaryota</taxon>
        <taxon>Fungi</taxon>
        <taxon>Dikarya</taxon>
        <taxon>Ascomycota</taxon>
        <taxon>Saccharomycotina</taxon>
        <taxon>Pichiomycetes</taxon>
        <taxon>Metschnikowiaceae</taxon>
        <taxon>Candidozyma</taxon>
    </lineage>
</organism>
<dbReference type="VEuPathDB" id="FungiDB:QG37_01213"/>
<reference evidence="2" key="1">
    <citation type="journal article" date="2015" name="BMC Genomics">
        <title>Draft genome of a commonly misdiagnosed multidrug resistant pathogen Candida auris.</title>
        <authorList>
            <person name="Chatterjee S."/>
            <person name="Alampalli S.V."/>
            <person name="Nageshan R.K."/>
            <person name="Chettiar S.T."/>
            <person name="Joshi S."/>
            <person name="Tatu U.S."/>
        </authorList>
    </citation>
    <scope>NUCLEOTIDE SEQUENCE [LARGE SCALE GENOMIC DNA]</scope>
    <source>
        <strain evidence="2">6684</strain>
    </source>
</reference>
<dbReference type="AlphaFoldDB" id="A0A0L0P6K6"/>
<gene>
    <name evidence="1" type="ORF">QG37_01213</name>
</gene>
<proteinExistence type="predicted"/>
<protein>
    <submittedName>
        <fullName evidence="1">Uncharacterized protein</fullName>
    </submittedName>
</protein>
<evidence type="ECO:0000313" key="2">
    <source>
        <dbReference type="Proteomes" id="UP000037122"/>
    </source>
</evidence>
<name>A0A0L0P6K6_CANAR</name>
<dbReference type="Proteomes" id="UP000037122">
    <property type="component" value="Unassembled WGS sequence"/>
</dbReference>
<sequence>MLQWIAATVLWPGKGDCSYARAGACVAVAKPYCCPGLSTPLFREEEAYVQLSVGVLPGHLWVRVMRSDVLGWGLILMPPLVGPIGLRFFTV</sequence>
<dbReference type="EMBL" id="LGST01000008">
    <property type="protein sequence ID" value="KNE01870.1"/>
    <property type="molecule type" value="Genomic_DNA"/>
</dbReference>
<accession>A0A0L0P6K6</accession>
<comment type="caution">
    <text evidence="1">The sequence shown here is derived from an EMBL/GenBank/DDBJ whole genome shotgun (WGS) entry which is preliminary data.</text>
</comment>
<evidence type="ECO:0000313" key="1">
    <source>
        <dbReference type="EMBL" id="KNE01870.1"/>
    </source>
</evidence>